<dbReference type="SUPFAM" id="SSF55154">
    <property type="entry name" value="CYTH-like phosphatases"/>
    <property type="match status" value="1"/>
</dbReference>
<accession>A0A0A1TEJ3</accession>
<keyword evidence="3" id="KW-1185">Reference proteome</keyword>
<feature type="chain" id="PRO_5001979597" description="CYTH domain-containing protein" evidence="1">
    <location>
        <begin position="19"/>
        <end position="236"/>
    </location>
</feature>
<evidence type="ECO:0008006" key="4">
    <source>
        <dbReference type="Google" id="ProtNLM"/>
    </source>
</evidence>
<name>A0A0A1TEJ3_9HYPO</name>
<evidence type="ECO:0000313" key="2">
    <source>
        <dbReference type="EMBL" id="CEJ88271.1"/>
    </source>
</evidence>
<dbReference type="OrthoDB" id="3917713at2759"/>
<gene>
    <name evidence="2" type="ORF">VHEMI04666</name>
</gene>
<protein>
    <recommendedName>
        <fullName evidence="4">CYTH domain-containing protein</fullName>
    </recommendedName>
</protein>
<dbReference type="Gene3D" id="2.40.320.10">
    <property type="entry name" value="Hypothetical Protein Pfu-838710-001"/>
    <property type="match status" value="1"/>
</dbReference>
<dbReference type="Proteomes" id="UP000039046">
    <property type="component" value="Unassembled WGS sequence"/>
</dbReference>
<reference evidence="2 3" key="1">
    <citation type="journal article" date="2015" name="Genome Announc.">
        <title>Draft Genome Sequence and Gene Annotation of the Entomopathogenic Fungus Verticillium hemipterigenum.</title>
        <authorList>
            <person name="Horn F."/>
            <person name="Habel A."/>
            <person name="Scharf D.H."/>
            <person name="Dworschak J."/>
            <person name="Brakhage A.A."/>
            <person name="Guthke R."/>
            <person name="Hertweck C."/>
            <person name="Linde J."/>
        </authorList>
    </citation>
    <scope>NUCLEOTIDE SEQUENCE [LARGE SCALE GENOMIC DNA]</scope>
</reference>
<keyword evidence="1" id="KW-0732">Signal</keyword>
<evidence type="ECO:0000313" key="3">
    <source>
        <dbReference type="Proteomes" id="UP000039046"/>
    </source>
</evidence>
<dbReference type="InterPro" id="IPR033469">
    <property type="entry name" value="CYTH-like_dom_sf"/>
</dbReference>
<proteinExistence type="predicted"/>
<sequence>MLPKAVLYLSLLFPVALAGDDFSLQWAICDHSPQHTLQKLGIDPSTPPYKENPITYYDELPPVYIHSGVMFRTKTHGGEPLSTIKVRFGQDTASAPSNGNCTWAQYGQNEPAYTCETRAWLDRSEPNHLWHDEQVEFVQRYKQVDWDALVPYGPYANAKWKLKIAGHKVTFDDVAAGNLHLMEIEVNVDKSHAHKVQKAITKRLKKAGVVLCKPQQGKTMRLFEDLGYLDDMAMEL</sequence>
<dbReference type="HOGENOM" id="CLU_101058_0_0_1"/>
<dbReference type="AlphaFoldDB" id="A0A0A1TEJ3"/>
<evidence type="ECO:0000256" key="1">
    <source>
        <dbReference type="SAM" id="SignalP"/>
    </source>
</evidence>
<dbReference type="EMBL" id="CDHN01000002">
    <property type="protein sequence ID" value="CEJ88271.1"/>
    <property type="molecule type" value="Genomic_DNA"/>
</dbReference>
<feature type="signal peptide" evidence="1">
    <location>
        <begin position="1"/>
        <end position="18"/>
    </location>
</feature>
<organism evidence="2 3">
    <name type="scientific">[Torrubiella] hemipterigena</name>
    <dbReference type="NCBI Taxonomy" id="1531966"/>
    <lineage>
        <taxon>Eukaryota</taxon>
        <taxon>Fungi</taxon>
        <taxon>Dikarya</taxon>
        <taxon>Ascomycota</taxon>
        <taxon>Pezizomycotina</taxon>
        <taxon>Sordariomycetes</taxon>
        <taxon>Hypocreomycetidae</taxon>
        <taxon>Hypocreales</taxon>
        <taxon>Clavicipitaceae</taxon>
        <taxon>Clavicipitaceae incertae sedis</taxon>
        <taxon>'Torrubiella' clade</taxon>
    </lineage>
</organism>